<keyword evidence="2" id="KW-1185">Reference proteome</keyword>
<sequence>MQGFKHVLGYFFMFLLMISSNMGLNAQQMPGLSLYHLNSLYYNPAAAGAGRDAYVQAQYRNQWTSYETSQDGNGNLGTSIVGVSLPLNFQHLGMGLLVMNDKTPSGVGQQVIRLQVAYHYPLSNGAQFSLGLGFGMQSKSFDGRIFRVRDVNDPLAVELSGKQVSQAVPNFNAGVLYTSDLVEMGLGISHLNQSAYDFGSPTLKLKNELAANMHVKANLPLNDRFEWSPFAQLNYYNGVLLPQLGAKVIFQQQFWAGGGYRWDDAATVMAGVSFLNNRLDLAYAMDLSVINSNVKSNLSHEVMLRFVLPSFQTATRFVPIKTPRFN</sequence>
<dbReference type="Proteomes" id="UP001249959">
    <property type="component" value="Unassembled WGS sequence"/>
</dbReference>
<proteinExistence type="predicted"/>
<evidence type="ECO:0000313" key="2">
    <source>
        <dbReference type="Proteomes" id="UP001249959"/>
    </source>
</evidence>
<comment type="caution">
    <text evidence="1">The sequence shown here is derived from an EMBL/GenBank/DDBJ whole genome shotgun (WGS) entry which is preliminary data.</text>
</comment>
<dbReference type="RefSeq" id="WP_315576056.1">
    <property type="nucleotide sequence ID" value="NZ_JARDXH010000003.1"/>
</dbReference>
<name>A0ABU3TP11_9BACT</name>
<dbReference type="NCBIfam" id="TIGR03519">
    <property type="entry name" value="T9SS_PorP_fam"/>
    <property type="match status" value="1"/>
</dbReference>
<gene>
    <name evidence="1" type="ORF">PQG45_00980</name>
</gene>
<organism evidence="1 2">
    <name type="scientific">Aquirufa regiilacus</name>
    <dbReference type="NCBI Taxonomy" id="3024868"/>
    <lineage>
        <taxon>Bacteria</taxon>
        <taxon>Pseudomonadati</taxon>
        <taxon>Bacteroidota</taxon>
        <taxon>Cytophagia</taxon>
        <taxon>Cytophagales</taxon>
        <taxon>Flectobacillaceae</taxon>
        <taxon>Aquirufa</taxon>
    </lineage>
</organism>
<reference evidence="1 2" key="1">
    <citation type="submission" date="2023-09" db="EMBL/GenBank/DDBJ databases">
        <title>Aquirufa genomes.</title>
        <authorList>
            <person name="Pitt A."/>
        </authorList>
    </citation>
    <scope>NUCLEOTIDE SEQUENCE [LARGE SCALE GENOMIC DNA]</scope>
    <source>
        <strain evidence="1 2">LEOWEIH-7C</strain>
    </source>
</reference>
<evidence type="ECO:0000313" key="1">
    <source>
        <dbReference type="EMBL" id="MDU0807601.1"/>
    </source>
</evidence>
<dbReference type="Pfam" id="PF11751">
    <property type="entry name" value="PorP_SprF"/>
    <property type="match status" value="1"/>
</dbReference>
<dbReference type="InterPro" id="IPR019861">
    <property type="entry name" value="PorP/SprF_Bacteroidetes"/>
</dbReference>
<dbReference type="EMBL" id="JAVNWW010000001">
    <property type="protein sequence ID" value="MDU0807601.1"/>
    <property type="molecule type" value="Genomic_DNA"/>
</dbReference>
<protein>
    <submittedName>
        <fullName evidence="1">Type IX secretion system membrane protein PorP/SprF</fullName>
    </submittedName>
</protein>
<dbReference type="SUPFAM" id="SSF56935">
    <property type="entry name" value="Porins"/>
    <property type="match status" value="1"/>
</dbReference>
<accession>A0ABU3TP11</accession>